<dbReference type="PANTHER" id="PTHR43108:SF16">
    <property type="entry name" value="EXTRACELLULAR SULFATASE SULF-1 HOMOLOG"/>
    <property type="match status" value="1"/>
</dbReference>
<feature type="signal peptide" evidence="15">
    <location>
        <begin position="1"/>
        <end position="17"/>
    </location>
</feature>
<evidence type="ECO:0000259" key="18">
    <source>
        <dbReference type="Pfam" id="PF16347"/>
    </source>
</evidence>
<feature type="region of interest" description="Disordered" evidence="14">
    <location>
        <begin position="706"/>
        <end position="725"/>
    </location>
</feature>
<evidence type="ECO:0000256" key="2">
    <source>
        <dbReference type="ARBA" id="ARBA00004240"/>
    </source>
</evidence>
<keyword evidence="9" id="KW-0256">Endoplasmic reticulum</keyword>
<dbReference type="EMBL" id="JACSDZ010000002">
    <property type="protein sequence ID" value="KAF7415075.1"/>
    <property type="molecule type" value="Genomic_DNA"/>
</dbReference>
<feature type="region of interest" description="Disordered" evidence="14">
    <location>
        <begin position="1482"/>
        <end position="1523"/>
    </location>
</feature>
<dbReference type="PROSITE" id="PS00523">
    <property type="entry name" value="SULFATASE_1"/>
    <property type="match status" value="1"/>
</dbReference>
<keyword evidence="11" id="KW-0333">Golgi apparatus</keyword>
<evidence type="ECO:0000256" key="6">
    <source>
        <dbReference type="ARBA" id="ARBA00022723"/>
    </source>
</evidence>
<dbReference type="GO" id="GO:0005795">
    <property type="term" value="C:Golgi stack"/>
    <property type="evidence" value="ECO:0007669"/>
    <property type="project" value="UniProtKB-SubCell"/>
</dbReference>
<feature type="coiled-coil region" evidence="13">
    <location>
        <begin position="895"/>
        <end position="922"/>
    </location>
</feature>
<keyword evidence="20" id="KW-1185">Reference proteome</keyword>
<feature type="compositionally biased region" description="Basic and acidic residues" evidence="14">
    <location>
        <begin position="514"/>
        <end position="532"/>
    </location>
</feature>
<evidence type="ECO:0000256" key="14">
    <source>
        <dbReference type="SAM" id="MobiDB-lite"/>
    </source>
</evidence>
<evidence type="ECO:0000256" key="11">
    <source>
        <dbReference type="ARBA" id="ARBA00023034"/>
    </source>
</evidence>
<evidence type="ECO:0000256" key="8">
    <source>
        <dbReference type="ARBA" id="ARBA00022801"/>
    </source>
</evidence>
<comment type="similarity">
    <text evidence="5">Belongs to the sulfatase family.</text>
</comment>
<keyword evidence="7 15" id="KW-0732">Signal</keyword>
<feature type="region of interest" description="Disordered" evidence="14">
    <location>
        <begin position="1017"/>
        <end position="1107"/>
    </location>
</feature>
<gene>
    <name evidence="19" type="ORF">HZH68_003564</name>
</gene>
<dbReference type="SUPFAM" id="SSF53649">
    <property type="entry name" value="Alkaline phosphatase-like"/>
    <property type="match status" value="1"/>
</dbReference>
<evidence type="ECO:0000256" key="7">
    <source>
        <dbReference type="ARBA" id="ARBA00022729"/>
    </source>
</evidence>
<keyword evidence="10" id="KW-0106">Calcium</keyword>
<evidence type="ECO:0000313" key="19">
    <source>
        <dbReference type="EMBL" id="KAF7415075.1"/>
    </source>
</evidence>
<feature type="region of interest" description="Disordered" evidence="14">
    <location>
        <begin position="926"/>
        <end position="993"/>
    </location>
</feature>
<feature type="compositionally biased region" description="Polar residues" evidence="14">
    <location>
        <begin position="533"/>
        <end position="546"/>
    </location>
</feature>
<feature type="coiled-coil region" evidence="13">
    <location>
        <begin position="1301"/>
        <end position="1348"/>
    </location>
</feature>
<dbReference type="GO" id="GO:0046872">
    <property type="term" value="F:metal ion binding"/>
    <property type="evidence" value="ECO:0007669"/>
    <property type="project" value="UniProtKB-KW"/>
</dbReference>
<evidence type="ECO:0000256" key="10">
    <source>
        <dbReference type="ARBA" id="ARBA00022837"/>
    </source>
</evidence>
<keyword evidence="8" id="KW-0378">Hydrolase</keyword>
<feature type="compositionally biased region" description="Polar residues" evidence="14">
    <location>
        <begin position="1088"/>
        <end position="1099"/>
    </location>
</feature>
<dbReference type="CDD" id="cd16147">
    <property type="entry name" value="G6S"/>
    <property type="match status" value="1"/>
</dbReference>
<dbReference type="GO" id="GO:0008449">
    <property type="term" value="F:N-acetylglucosamine-6-sulfatase activity"/>
    <property type="evidence" value="ECO:0007669"/>
    <property type="project" value="TreeGrafter"/>
</dbReference>
<evidence type="ECO:0000256" key="15">
    <source>
        <dbReference type="SAM" id="SignalP"/>
    </source>
</evidence>
<keyword evidence="6" id="KW-0479">Metal-binding</keyword>
<feature type="domain" description="Extracellular sulfatase C-terminal" evidence="17">
    <location>
        <begin position="812"/>
        <end position="925"/>
    </location>
</feature>
<feature type="domain" description="N-sulphoglucosamine sulphohydrolase C-terminal" evidence="18">
    <location>
        <begin position="452"/>
        <end position="497"/>
    </location>
</feature>
<feature type="chain" id="PRO_5032544572" description="Extracellular sulfatase SULF-1 homolog" evidence="15">
    <location>
        <begin position="18"/>
        <end position="1523"/>
    </location>
</feature>
<dbReference type="Proteomes" id="UP000617340">
    <property type="component" value="Unassembled WGS sequence"/>
</dbReference>
<dbReference type="InterPro" id="IPR024609">
    <property type="entry name" value="Extracellular_sulfatase_C"/>
</dbReference>
<comment type="subcellular location">
    <subcellularLocation>
        <location evidence="3">Cell surface</location>
    </subcellularLocation>
    <subcellularLocation>
        <location evidence="2">Endoplasmic reticulum</location>
    </subcellularLocation>
    <subcellularLocation>
        <location evidence="4">Golgi apparatus</location>
        <location evidence="4">Golgi stack</location>
    </subcellularLocation>
</comment>
<feature type="compositionally biased region" description="Acidic residues" evidence="14">
    <location>
        <begin position="712"/>
        <end position="724"/>
    </location>
</feature>
<dbReference type="FunFam" id="3.40.720.10:FF:000050">
    <property type="entry name" value="Extracellular sulfatase SULF-1"/>
    <property type="match status" value="1"/>
</dbReference>
<feature type="domain" description="Sulfatase N-terminal" evidence="16">
    <location>
        <begin position="75"/>
        <end position="383"/>
    </location>
</feature>
<evidence type="ECO:0000256" key="1">
    <source>
        <dbReference type="ARBA" id="ARBA00001913"/>
    </source>
</evidence>
<feature type="compositionally biased region" description="Acidic residues" evidence="14">
    <location>
        <begin position="569"/>
        <end position="580"/>
    </location>
</feature>
<evidence type="ECO:0000313" key="20">
    <source>
        <dbReference type="Proteomes" id="UP000617340"/>
    </source>
</evidence>
<protein>
    <recommendedName>
        <fullName evidence="21">Extracellular sulfatase SULF-1 homolog</fullName>
    </recommendedName>
</protein>
<feature type="compositionally biased region" description="Basic residues" evidence="14">
    <location>
        <begin position="943"/>
        <end position="964"/>
    </location>
</feature>
<dbReference type="GO" id="GO:0009986">
    <property type="term" value="C:cell surface"/>
    <property type="evidence" value="ECO:0007669"/>
    <property type="project" value="UniProtKB-SubCell"/>
</dbReference>
<dbReference type="Pfam" id="PF12548">
    <property type="entry name" value="DUF3740"/>
    <property type="match status" value="1"/>
</dbReference>
<sequence>MRILLQLLTVLLLGVNARRRDGEGPVDDIFGGQRRATQHKINYNTNNNNNNNNNNNGQALNSPYLPYQQLRERKPNIVLILTDDQDVELGSLNFMPRTLRRIRDEGAELRHAYVTTPMCCPSRSSLLTGRYVHNHEVFTNNDNCSSPQWQRDHEPHSFAAYLSNAGYRTGYFGKYLNKYNGSYIPPGWREWGGLIMNSRYYNYSVNMNGKKIKHGFEYSKDYYPDLIANDSVAFLRQSKHNFARKPVMLVASFPAPHGPEDSAPQFSHLFFNVTTHHTPAYDYAPNPDKQWILQVTQKMQPIHKQFTDLLMTKRLQTLQSVDAAVDRIYQELKDLGELDNTYIIYTSDHGYHLGQFGLIKGKSFPFEFDVRVPFLIRGPGIEPGSVVLVRYKLSCWTVKPSAMRKVVRDCCIGISDNGDDSSSSSSSSNSSCSSSNNTNTFLLVLIEEMVASARTSVDDIVLNIDLAPTFLDIAGVETPPQMDGRSFKMLFLNNKRGRRPKIKWPDTFLIESSGRRETPESIAESKAREARRQNATMTRQTHGSQNEEVDDITEADDSETDRRFIENDTGSDQDISEDDFDESIIDETTPELHLDNRVHPVQSPFSSKHERLAIECSRPEAQADCVHGQKWRCERDGHRWRRHKCRYALPPPIQRTSKKCACFTPQGLVYTRLETNDFDISRYGFGRDRRPLDPYGETTGYFMKRGKREISENDELEEDDLDDDMRDRRAIDEEDDDEFLQDLDTLKKDVLEDDYSFRNAYRNYTRVMRIDTDDDDERKSNVEEKAWDDRLISSYSINDFDPSLDKIVKGRLNVEDVIKRHRRVRRSATKKDTIEHVTQIMESIEEELDDLKQTHARHSTSPRVTLPSKCSVLPEGGVNCSEAIYLDPNEWRISRRKIEQQIKEMRIQLETLKEIRRHLMIKRPQFIPDNEEESAEPEEPHVSHKPHYHTSKNHTSRHHKKHEKGPHANSINVTTTTTTHRSTSKSTQFSTIEKDSTIHDDNINRYNVTQAEISINERESTLELSSATTTTTTTTAAAATTTTTTTTTTTMSPKAKKIPRRQKVKEPSNNTTDSEDNKQQRRRKISYNRKNNNTLLTNSVHDDVPPNQNVNENIGTVTPSQEDQVTFNQKSQYRTNKSTNVPIVFTSAHDGTQDNYRSNNVNNKLTTTELTSHHVSSFVTETPGSIGTVQFGTPVFKPTVSTALNHPTSTKSETTSTTSSTIQLTVPTTIPPAKKLPKVQKNKTGAILGPARIDVTILETPDRKHKQGITATNNNGRLPPLLNSPLEARHKCYCEPDSYSKKDEKEIAREERRRLKEERLKKKERKLKKKAKLEKDCLTEKMNCFEHDNDHWRTAPLWNAGPFCFCMNANNNTYSCIRTINVTHNFLYCEFTTGLVTFYNLRVDPFEQWNRISMLTPSDRSYLHDQLEHLKGCKGTRDCTVGSARETMPQVQQHQKYISKRKYSNTFEDLFVPSALQIIRESELGSPPNKRRKKLPRRSRSWQSNFRHHEDATTSRRHRHQYW</sequence>
<evidence type="ECO:0000256" key="13">
    <source>
        <dbReference type="SAM" id="Coils"/>
    </source>
</evidence>
<keyword evidence="13" id="KW-0175">Coiled coil</keyword>
<feature type="coiled-coil region" evidence="13">
    <location>
        <begin position="834"/>
        <end position="861"/>
    </location>
</feature>
<dbReference type="PANTHER" id="PTHR43108">
    <property type="entry name" value="N-ACETYLGLUCOSAMINE-6-SULFATASE FAMILY MEMBER"/>
    <property type="match status" value="1"/>
</dbReference>
<feature type="compositionally biased region" description="Low complexity" evidence="14">
    <location>
        <begin position="1027"/>
        <end position="1050"/>
    </location>
</feature>
<evidence type="ECO:0000256" key="12">
    <source>
        <dbReference type="ARBA" id="ARBA00023180"/>
    </source>
</evidence>
<organism evidence="19 20">
    <name type="scientific">Vespula germanica</name>
    <name type="common">German yellow jacket</name>
    <name type="synonym">Paravespula germanica</name>
    <dbReference type="NCBI Taxonomy" id="30212"/>
    <lineage>
        <taxon>Eukaryota</taxon>
        <taxon>Metazoa</taxon>
        <taxon>Ecdysozoa</taxon>
        <taxon>Arthropoda</taxon>
        <taxon>Hexapoda</taxon>
        <taxon>Insecta</taxon>
        <taxon>Pterygota</taxon>
        <taxon>Neoptera</taxon>
        <taxon>Endopterygota</taxon>
        <taxon>Hymenoptera</taxon>
        <taxon>Apocrita</taxon>
        <taxon>Aculeata</taxon>
        <taxon>Vespoidea</taxon>
        <taxon>Vespidae</taxon>
        <taxon>Vespinae</taxon>
        <taxon>Vespula</taxon>
    </lineage>
</organism>
<evidence type="ECO:0000256" key="5">
    <source>
        <dbReference type="ARBA" id="ARBA00008779"/>
    </source>
</evidence>
<dbReference type="Pfam" id="PF16347">
    <property type="entry name" value="SGSH_C"/>
    <property type="match status" value="1"/>
</dbReference>
<accession>A0A834NPD8</accession>
<keyword evidence="12" id="KW-0325">Glycoprotein</keyword>
<dbReference type="Gene3D" id="3.40.720.10">
    <property type="entry name" value="Alkaline Phosphatase, subunit A"/>
    <property type="match status" value="2"/>
</dbReference>
<feature type="compositionally biased region" description="Basic residues" evidence="14">
    <location>
        <begin position="1489"/>
        <end position="1500"/>
    </location>
</feature>
<dbReference type="GO" id="GO:0005783">
    <property type="term" value="C:endoplasmic reticulum"/>
    <property type="evidence" value="ECO:0007669"/>
    <property type="project" value="UniProtKB-SubCell"/>
</dbReference>
<evidence type="ECO:0000256" key="4">
    <source>
        <dbReference type="ARBA" id="ARBA00004348"/>
    </source>
</evidence>
<dbReference type="InterPro" id="IPR032506">
    <property type="entry name" value="SGSH_C"/>
</dbReference>
<evidence type="ECO:0000256" key="3">
    <source>
        <dbReference type="ARBA" id="ARBA00004241"/>
    </source>
</evidence>
<dbReference type="InterPro" id="IPR017850">
    <property type="entry name" value="Alkaline_phosphatase_core_sf"/>
</dbReference>
<proteinExistence type="inferred from homology"/>
<feature type="region of interest" description="Disordered" evidence="14">
    <location>
        <begin position="514"/>
        <end position="580"/>
    </location>
</feature>
<comment type="caution">
    <text evidence="19">The sequence shown here is derived from an EMBL/GenBank/DDBJ whole genome shotgun (WGS) entry which is preliminary data.</text>
</comment>
<reference evidence="19" key="1">
    <citation type="journal article" date="2020" name="G3 (Bethesda)">
        <title>High-Quality Assemblies for Three Invasive Social Wasps from the &lt;i&gt;Vespula&lt;/i&gt; Genus.</title>
        <authorList>
            <person name="Harrop T.W.R."/>
            <person name="Guhlin J."/>
            <person name="McLaughlin G.M."/>
            <person name="Permina E."/>
            <person name="Stockwell P."/>
            <person name="Gilligan J."/>
            <person name="Le Lec M.F."/>
            <person name="Gruber M.A.M."/>
            <person name="Quinn O."/>
            <person name="Lovegrove M."/>
            <person name="Duncan E.J."/>
            <person name="Remnant E.J."/>
            <person name="Van Eeckhoven J."/>
            <person name="Graham B."/>
            <person name="Knapp R.A."/>
            <person name="Langford K.W."/>
            <person name="Kronenberg Z."/>
            <person name="Press M.O."/>
            <person name="Eacker S.M."/>
            <person name="Wilson-Rankin E.E."/>
            <person name="Purcell J."/>
            <person name="Lester P.J."/>
            <person name="Dearden P.K."/>
        </authorList>
    </citation>
    <scope>NUCLEOTIDE SEQUENCE</scope>
    <source>
        <strain evidence="19">Linc-1</strain>
    </source>
</reference>
<evidence type="ECO:0008006" key="21">
    <source>
        <dbReference type="Google" id="ProtNLM"/>
    </source>
</evidence>
<dbReference type="InterPro" id="IPR024607">
    <property type="entry name" value="Sulfatase_CS"/>
</dbReference>
<comment type="cofactor">
    <cofactor evidence="1">
        <name>Ca(2+)</name>
        <dbReference type="ChEBI" id="CHEBI:29108"/>
    </cofactor>
</comment>
<feature type="compositionally biased region" description="Basic residues" evidence="14">
    <location>
        <begin position="1054"/>
        <end position="1063"/>
    </location>
</feature>
<dbReference type="InterPro" id="IPR000917">
    <property type="entry name" value="Sulfatase_N"/>
</dbReference>
<evidence type="ECO:0000259" key="16">
    <source>
        <dbReference type="Pfam" id="PF00884"/>
    </source>
</evidence>
<evidence type="ECO:0000256" key="9">
    <source>
        <dbReference type="ARBA" id="ARBA00022824"/>
    </source>
</evidence>
<feature type="compositionally biased region" description="Low complexity" evidence="14">
    <location>
        <begin position="974"/>
        <end position="987"/>
    </location>
</feature>
<feature type="compositionally biased region" description="Acidic residues" evidence="14">
    <location>
        <begin position="547"/>
        <end position="559"/>
    </location>
</feature>
<dbReference type="GO" id="GO:0005539">
    <property type="term" value="F:glycosaminoglycan binding"/>
    <property type="evidence" value="ECO:0007669"/>
    <property type="project" value="TreeGrafter"/>
</dbReference>
<name>A0A834NPD8_VESGE</name>
<dbReference type="Pfam" id="PF00884">
    <property type="entry name" value="Sulfatase"/>
    <property type="match status" value="1"/>
</dbReference>
<evidence type="ECO:0000259" key="17">
    <source>
        <dbReference type="Pfam" id="PF12548"/>
    </source>
</evidence>